<gene>
    <name evidence="1" type="ORF">SAMN04488564_1193</name>
</gene>
<reference evidence="2" key="1">
    <citation type="submission" date="2016-10" db="EMBL/GenBank/DDBJ databases">
        <authorList>
            <person name="Varghese N."/>
            <person name="Submissions S."/>
        </authorList>
    </citation>
    <scope>NUCLEOTIDE SEQUENCE [LARGE SCALE GENOMIC DNA]</scope>
    <source>
        <strain evidence="2">DSM 44232</strain>
    </source>
</reference>
<protein>
    <submittedName>
        <fullName evidence="1">Uncharacterized protein</fullName>
    </submittedName>
</protein>
<dbReference type="EMBL" id="FOYL01000019">
    <property type="protein sequence ID" value="SFR29362.1"/>
    <property type="molecule type" value="Genomic_DNA"/>
</dbReference>
<evidence type="ECO:0000313" key="2">
    <source>
        <dbReference type="Proteomes" id="UP000198583"/>
    </source>
</evidence>
<accession>A0A1I6FHG6</accession>
<dbReference type="STRING" id="84724.SAMN04488564_1193"/>
<evidence type="ECO:0000313" key="1">
    <source>
        <dbReference type="EMBL" id="SFR29362.1"/>
    </source>
</evidence>
<name>A0A1I6FHG6_9PSEU</name>
<sequence>MVKTPALTDRTYLRCQQPRAFCVRGCFVISPRGLKHLSEVNSKRGLCTRETGVKPS</sequence>
<dbReference type="AlphaFoldDB" id="A0A1I6FHG6"/>
<keyword evidence="2" id="KW-1185">Reference proteome</keyword>
<proteinExistence type="predicted"/>
<organism evidence="1 2">
    <name type="scientific">Lentzea waywayandensis</name>
    <dbReference type="NCBI Taxonomy" id="84724"/>
    <lineage>
        <taxon>Bacteria</taxon>
        <taxon>Bacillati</taxon>
        <taxon>Actinomycetota</taxon>
        <taxon>Actinomycetes</taxon>
        <taxon>Pseudonocardiales</taxon>
        <taxon>Pseudonocardiaceae</taxon>
        <taxon>Lentzea</taxon>
    </lineage>
</organism>
<dbReference type="Proteomes" id="UP000198583">
    <property type="component" value="Unassembled WGS sequence"/>
</dbReference>